<evidence type="ECO:0000256" key="1">
    <source>
        <dbReference type="SAM" id="MobiDB-lite"/>
    </source>
</evidence>
<dbReference type="VEuPathDB" id="VectorBase:AMAM023023"/>
<proteinExistence type="predicted"/>
<keyword evidence="3" id="KW-1185">Reference proteome</keyword>
<reference evidence="3" key="1">
    <citation type="submission" date="2013-09" db="EMBL/GenBank/DDBJ databases">
        <title>The Genome Sequence of Anopheles maculatus species B.</title>
        <authorList>
            <consortium name="The Broad Institute Genomics Platform"/>
            <person name="Neafsey D.E."/>
            <person name="Besansky N."/>
            <person name="Howell P."/>
            <person name="Walton C."/>
            <person name="Young S.K."/>
            <person name="Zeng Q."/>
            <person name="Gargeya S."/>
            <person name="Fitzgerald M."/>
            <person name="Haas B."/>
            <person name="Abouelleil A."/>
            <person name="Allen A.W."/>
            <person name="Alvarado L."/>
            <person name="Arachchi H.M."/>
            <person name="Berlin A.M."/>
            <person name="Chapman S.B."/>
            <person name="Gainer-Dewar J."/>
            <person name="Goldberg J."/>
            <person name="Griggs A."/>
            <person name="Gujja S."/>
            <person name="Hansen M."/>
            <person name="Howarth C."/>
            <person name="Imamovic A."/>
            <person name="Ireland A."/>
            <person name="Larimer J."/>
            <person name="McCowan C."/>
            <person name="Murphy C."/>
            <person name="Pearson M."/>
            <person name="Poon T.W."/>
            <person name="Priest M."/>
            <person name="Roberts A."/>
            <person name="Saif S."/>
            <person name="Shea T."/>
            <person name="Sisk P."/>
            <person name="Sykes S."/>
            <person name="Wortman J."/>
            <person name="Nusbaum C."/>
            <person name="Birren B."/>
        </authorList>
    </citation>
    <scope>NUCLEOTIDE SEQUENCE [LARGE SCALE GENOMIC DNA]</scope>
    <source>
        <strain evidence="3">maculatus3</strain>
    </source>
</reference>
<reference evidence="2" key="2">
    <citation type="submission" date="2020-05" db="UniProtKB">
        <authorList>
            <consortium name="EnsemblMetazoa"/>
        </authorList>
    </citation>
    <scope>IDENTIFICATION</scope>
    <source>
        <strain evidence="2">maculatus3</strain>
    </source>
</reference>
<feature type="region of interest" description="Disordered" evidence="1">
    <location>
        <begin position="98"/>
        <end position="122"/>
    </location>
</feature>
<evidence type="ECO:0000313" key="3">
    <source>
        <dbReference type="Proteomes" id="UP000075901"/>
    </source>
</evidence>
<accession>A0A182TAP3</accession>
<name>A0A182TAP3_9DIPT</name>
<evidence type="ECO:0000313" key="2">
    <source>
        <dbReference type="EnsemblMetazoa" id="AMAM023023-PA"/>
    </source>
</evidence>
<dbReference type="EnsemblMetazoa" id="AMAM023023-RA">
    <property type="protein sequence ID" value="AMAM023023-PA"/>
    <property type="gene ID" value="AMAM023023"/>
</dbReference>
<feature type="compositionally biased region" description="Basic residues" evidence="1">
    <location>
        <begin position="101"/>
        <end position="110"/>
    </location>
</feature>
<protein>
    <submittedName>
        <fullName evidence="2">Uncharacterized protein</fullName>
    </submittedName>
</protein>
<dbReference type="AlphaFoldDB" id="A0A182TAP3"/>
<organism evidence="2 3">
    <name type="scientific">Anopheles maculatus</name>
    <dbReference type="NCBI Taxonomy" id="74869"/>
    <lineage>
        <taxon>Eukaryota</taxon>
        <taxon>Metazoa</taxon>
        <taxon>Ecdysozoa</taxon>
        <taxon>Arthropoda</taxon>
        <taxon>Hexapoda</taxon>
        <taxon>Insecta</taxon>
        <taxon>Pterygota</taxon>
        <taxon>Neoptera</taxon>
        <taxon>Endopterygota</taxon>
        <taxon>Diptera</taxon>
        <taxon>Nematocera</taxon>
        <taxon>Culicoidea</taxon>
        <taxon>Culicidae</taxon>
        <taxon>Anophelinae</taxon>
        <taxon>Anopheles</taxon>
        <taxon>Anopheles maculatus group</taxon>
    </lineage>
</organism>
<dbReference type="Proteomes" id="UP000075901">
    <property type="component" value="Unassembled WGS sequence"/>
</dbReference>
<sequence>MISCPKRKTMAENDVNLYDLRLKLFGPTLDDSVLYGIDRMIDCFVKQRDTKQLERKESFYRSCEALPVLEDTPPIAQLLPPKLSSDEMDIIIDAIVQSRRGSQKSTRKVRSTPPSAQKAPYPQLRRTRWAIARINEFDDGGKTYEIMKPLDGTAPLPTVSQDTEIVFAVLLNGNTLSYRIQQQQLNPPAEAH</sequence>